<evidence type="ECO:0000259" key="9">
    <source>
        <dbReference type="PROSITE" id="PS50086"/>
    </source>
</evidence>
<dbReference type="Proteomes" id="UP001162164">
    <property type="component" value="Unassembled WGS sequence"/>
</dbReference>
<keyword evidence="5" id="KW-0677">Repeat</keyword>
<comment type="caution">
    <text evidence="10">The sequence shown here is derived from an EMBL/GenBank/DDBJ whole genome shotgun (WGS) entry which is preliminary data.</text>
</comment>
<evidence type="ECO:0000256" key="3">
    <source>
        <dbReference type="ARBA" id="ARBA00022490"/>
    </source>
</evidence>
<dbReference type="PANTHER" id="PTHR19853">
    <property type="entry name" value="WD REPEAT CONTAINING PROTEIN 3 WDR3"/>
    <property type="match status" value="1"/>
</dbReference>
<evidence type="ECO:0000256" key="8">
    <source>
        <dbReference type="ARBA" id="ARBA00023273"/>
    </source>
</evidence>
<dbReference type="InterPro" id="IPR000195">
    <property type="entry name" value="Rab-GAP-TBC_dom"/>
</dbReference>
<accession>A0ABQ9IUY1</accession>
<keyword evidence="7" id="KW-0206">Cytoskeleton</keyword>
<evidence type="ECO:0000256" key="4">
    <source>
        <dbReference type="ARBA" id="ARBA00022574"/>
    </source>
</evidence>
<feature type="domain" description="Rab-GAP TBC" evidence="9">
    <location>
        <begin position="41"/>
        <end position="216"/>
    </location>
</feature>
<evidence type="ECO:0000313" key="11">
    <source>
        <dbReference type="Proteomes" id="UP001162164"/>
    </source>
</evidence>
<gene>
    <name evidence="10" type="ORF">NQ317_004484</name>
</gene>
<evidence type="ECO:0000313" key="10">
    <source>
        <dbReference type="EMBL" id="KAJ8966266.1"/>
    </source>
</evidence>
<keyword evidence="8" id="KW-0966">Cell projection</keyword>
<keyword evidence="4" id="KW-0853">WD repeat</keyword>
<keyword evidence="3" id="KW-0963">Cytoplasm</keyword>
<dbReference type="SUPFAM" id="SSF47923">
    <property type="entry name" value="Ypt/Rab-GAP domain of gyp1p"/>
    <property type="match status" value="1"/>
</dbReference>
<keyword evidence="11" id="KW-1185">Reference proteome</keyword>
<name>A0ABQ9IUY1_9CUCU</name>
<evidence type="ECO:0000256" key="2">
    <source>
        <dbReference type="ARBA" id="ARBA00004245"/>
    </source>
</evidence>
<dbReference type="EMBL" id="JAPWTJ010002402">
    <property type="protein sequence ID" value="KAJ8966266.1"/>
    <property type="molecule type" value="Genomic_DNA"/>
</dbReference>
<comment type="subcellular location">
    <subcellularLocation>
        <location evidence="1">Cell projection</location>
        <location evidence="1">Cilium</location>
    </subcellularLocation>
    <subcellularLocation>
        <location evidence="2">Cytoplasm</location>
        <location evidence="2">Cytoskeleton</location>
    </subcellularLocation>
</comment>
<sequence length="354" mass="43022">MVDEIIEEALLRFLFYFNFMNTVNSVLTFAKLNPILKEFGEYPEKYRRKIWEKILQLPNNIEQYNNIINHITVMAFEDLYFKYPLENIGTIKCLRKLLNNVVNWCPFIVHIDYLPMFAFPFVKVFENTPVACFEAICTILLNWCQHWFDYFPLPPMNILIIIENMLVEHDPELFYHFQYFNITTELYGWTLLETAFTEVLTASEWLILWDHILTNKEDPSFFLCATVSYNFVHKNILKSLKTLEEFEFFYHNQNPNDMKTFLNKTYYIMKNTSAKVYPGQYYRPFKYIENGKYPLFENYPKTMCNLYIAKDLFSTLIDFDKYGTLFFEKARRKWKRANLFRKRREEIRRQIVFM</sequence>
<dbReference type="InterPro" id="IPR035969">
    <property type="entry name" value="Rab-GAP_TBC_sf"/>
</dbReference>
<organism evidence="10 11">
    <name type="scientific">Molorchus minor</name>
    <dbReference type="NCBI Taxonomy" id="1323400"/>
    <lineage>
        <taxon>Eukaryota</taxon>
        <taxon>Metazoa</taxon>
        <taxon>Ecdysozoa</taxon>
        <taxon>Arthropoda</taxon>
        <taxon>Hexapoda</taxon>
        <taxon>Insecta</taxon>
        <taxon>Pterygota</taxon>
        <taxon>Neoptera</taxon>
        <taxon>Endopterygota</taxon>
        <taxon>Coleoptera</taxon>
        <taxon>Polyphaga</taxon>
        <taxon>Cucujiformia</taxon>
        <taxon>Chrysomeloidea</taxon>
        <taxon>Cerambycidae</taxon>
        <taxon>Lamiinae</taxon>
        <taxon>Monochamini</taxon>
        <taxon>Molorchus</taxon>
    </lineage>
</organism>
<evidence type="ECO:0000256" key="7">
    <source>
        <dbReference type="ARBA" id="ARBA00023212"/>
    </source>
</evidence>
<dbReference type="Gene3D" id="1.10.472.80">
    <property type="entry name" value="Ypt/Rab-GAP domain of gyp1p, domain 3"/>
    <property type="match status" value="1"/>
</dbReference>
<keyword evidence="6" id="KW-0175">Coiled coil</keyword>
<dbReference type="PANTHER" id="PTHR19853:SF1">
    <property type="entry name" value="TBC1 DOMAIN FAMILY MEMBER 31"/>
    <property type="match status" value="1"/>
</dbReference>
<reference evidence="10" key="1">
    <citation type="journal article" date="2023" name="Insect Mol. Biol.">
        <title>Genome sequencing provides insights into the evolution of gene families encoding plant cell wall-degrading enzymes in longhorned beetles.</title>
        <authorList>
            <person name="Shin N.R."/>
            <person name="Okamura Y."/>
            <person name="Kirsch R."/>
            <person name="Pauchet Y."/>
        </authorList>
    </citation>
    <scope>NUCLEOTIDE SEQUENCE</scope>
    <source>
        <strain evidence="10">MMC_N1</strain>
    </source>
</reference>
<dbReference type="InterPro" id="IPR051570">
    <property type="entry name" value="TBC1_cilium_biogenesis"/>
</dbReference>
<evidence type="ECO:0000256" key="5">
    <source>
        <dbReference type="ARBA" id="ARBA00022737"/>
    </source>
</evidence>
<proteinExistence type="predicted"/>
<evidence type="ECO:0000256" key="6">
    <source>
        <dbReference type="ARBA" id="ARBA00023054"/>
    </source>
</evidence>
<evidence type="ECO:0000256" key="1">
    <source>
        <dbReference type="ARBA" id="ARBA00004138"/>
    </source>
</evidence>
<dbReference type="PROSITE" id="PS50086">
    <property type="entry name" value="TBC_RABGAP"/>
    <property type="match status" value="1"/>
</dbReference>
<protein>
    <recommendedName>
        <fullName evidence="9">Rab-GAP TBC domain-containing protein</fullName>
    </recommendedName>
</protein>
<dbReference type="Pfam" id="PF00566">
    <property type="entry name" value="RabGAP-TBC"/>
    <property type="match status" value="1"/>
</dbReference>